<reference evidence="7 8" key="1">
    <citation type="submission" date="2024-04" db="EMBL/GenBank/DDBJ databases">
        <title>Tritrichomonas musculus Genome.</title>
        <authorList>
            <person name="Alves-Ferreira E."/>
            <person name="Grigg M."/>
            <person name="Lorenzi H."/>
            <person name="Galac M."/>
        </authorList>
    </citation>
    <scope>NUCLEOTIDE SEQUENCE [LARGE SCALE GENOMIC DNA]</scope>
    <source>
        <strain evidence="7 8">EAF2021</strain>
    </source>
</reference>
<dbReference type="InterPro" id="IPR001781">
    <property type="entry name" value="Znf_LIM"/>
</dbReference>
<proteinExistence type="predicted"/>
<evidence type="ECO:0000256" key="4">
    <source>
        <dbReference type="ARBA" id="ARBA00023038"/>
    </source>
</evidence>
<dbReference type="Gene3D" id="2.10.110.10">
    <property type="entry name" value="Cysteine Rich Protein"/>
    <property type="match status" value="4"/>
</dbReference>
<name>A0ABR2IMY8_9EUKA</name>
<evidence type="ECO:0000256" key="1">
    <source>
        <dbReference type="ARBA" id="ARBA00022723"/>
    </source>
</evidence>
<dbReference type="PROSITE" id="PS00478">
    <property type="entry name" value="LIM_DOMAIN_1"/>
    <property type="match status" value="2"/>
</dbReference>
<evidence type="ECO:0000256" key="3">
    <source>
        <dbReference type="ARBA" id="ARBA00022833"/>
    </source>
</evidence>
<keyword evidence="4 5" id="KW-0440">LIM domain</keyword>
<feature type="domain" description="LIM zinc-binding" evidence="6">
    <location>
        <begin position="32"/>
        <end position="89"/>
    </location>
</feature>
<feature type="domain" description="LIM zinc-binding" evidence="6">
    <location>
        <begin position="154"/>
        <end position="230"/>
    </location>
</feature>
<dbReference type="Pfam" id="PF00412">
    <property type="entry name" value="LIM"/>
    <property type="match status" value="4"/>
</dbReference>
<evidence type="ECO:0000313" key="7">
    <source>
        <dbReference type="EMBL" id="KAK8866286.1"/>
    </source>
</evidence>
<dbReference type="SMART" id="SM00132">
    <property type="entry name" value="LIM"/>
    <property type="match status" value="4"/>
</dbReference>
<evidence type="ECO:0000256" key="2">
    <source>
        <dbReference type="ARBA" id="ARBA00022737"/>
    </source>
</evidence>
<keyword evidence="2" id="KW-0677">Repeat</keyword>
<evidence type="ECO:0000313" key="8">
    <source>
        <dbReference type="Proteomes" id="UP001470230"/>
    </source>
</evidence>
<protein>
    <recommendedName>
        <fullName evidence="6">LIM zinc-binding domain-containing protein</fullName>
    </recommendedName>
</protein>
<keyword evidence="1 5" id="KW-0479">Metal-binding</keyword>
<dbReference type="SUPFAM" id="SSF57716">
    <property type="entry name" value="Glucocorticoid receptor-like (DNA-binding domain)"/>
    <property type="match status" value="3"/>
</dbReference>
<evidence type="ECO:0000259" key="6">
    <source>
        <dbReference type="PROSITE" id="PS50023"/>
    </source>
</evidence>
<dbReference type="CDD" id="cd08368">
    <property type="entry name" value="LIM"/>
    <property type="match status" value="3"/>
</dbReference>
<dbReference type="Proteomes" id="UP001470230">
    <property type="component" value="Unassembled WGS sequence"/>
</dbReference>
<sequence length="362" mass="41626">MSNDLLPLANVVKIEPYDPPRRLWHIPNTAPGICPGCETKIDKSRLQFAGHDWHPECFRCSLCRQQFQNQQCVLKDDLVLHQECYQQCFCERCAKCCKLIDPKKSVQAIGRSFHSKCFTCIRCGDSDSTLEMFLTIYGFPYCRNCFNELQDNFPKCLTCKKVILPTHEHREFFFRGKKYFVHYPDCFKCTYCPSQLHAKSCCVYEFTDDDSDNVHQQLVCKDCFDSANKKICASCNKPIFDAGARMENIFWHTEHFICSVCKQLLKPNTCVFYAGILKCRTCSAQDRSRCAGCGLPVKEQGVHACGSLWHSSCLKCQFCHSSVLSKKFSNIRNKPCCVDCFNKLKNENKIDKRGQLIVDDNA</sequence>
<evidence type="ECO:0000256" key="5">
    <source>
        <dbReference type="PROSITE-ProRule" id="PRU00125"/>
    </source>
</evidence>
<gene>
    <name evidence="7" type="ORF">M9Y10_009246</name>
</gene>
<accession>A0ABR2IMY8</accession>
<dbReference type="PROSITE" id="PS50023">
    <property type="entry name" value="LIM_DOMAIN_2"/>
    <property type="match status" value="4"/>
</dbReference>
<comment type="caution">
    <text evidence="7">The sequence shown here is derived from an EMBL/GenBank/DDBJ whole genome shotgun (WGS) entry which is preliminary data.</text>
</comment>
<dbReference type="PANTHER" id="PTHR24205:SF16">
    <property type="entry name" value="GH01042P-RELATED"/>
    <property type="match status" value="1"/>
</dbReference>
<keyword evidence="3 5" id="KW-0862">Zinc</keyword>
<feature type="domain" description="LIM zinc-binding" evidence="6">
    <location>
        <begin position="91"/>
        <end position="152"/>
    </location>
</feature>
<dbReference type="EMBL" id="JAPFFF010000015">
    <property type="protein sequence ID" value="KAK8866286.1"/>
    <property type="molecule type" value="Genomic_DNA"/>
</dbReference>
<organism evidence="7 8">
    <name type="scientific">Tritrichomonas musculus</name>
    <dbReference type="NCBI Taxonomy" id="1915356"/>
    <lineage>
        <taxon>Eukaryota</taxon>
        <taxon>Metamonada</taxon>
        <taxon>Parabasalia</taxon>
        <taxon>Tritrichomonadida</taxon>
        <taxon>Tritrichomonadidae</taxon>
        <taxon>Tritrichomonas</taxon>
    </lineage>
</organism>
<keyword evidence="8" id="KW-1185">Reference proteome</keyword>
<dbReference type="PANTHER" id="PTHR24205">
    <property type="entry name" value="FOUR AND A HALF LIM DOMAINS PROTEIN"/>
    <property type="match status" value="1"/>
</dbReference>
<feature type="domain" description="LIM zinc-binding" evidence="6">
    <location>
        <begin position="288"/>
        <end position="347"/>
    </location>
</feature>